<dbReference type="Gene3D" id="3.30.420.10">
    <property type="entry name" value="Ribonuclease H-like superfamily/Ribonuclease H"/>
    <property type="match status" value="1"/>
</dbReference>
<dbReference type="GO" id="GO:0015074">
    <property type="term" value="P:DNA integration"/>
    <property type="evidence" value="ECO:0007669"/>
    <property type="project" value="InterPro"/>
</dbReference>
<dbReference type="InterPro" id="IPR012337">
    <property type="entry name" value="RNaseH-like_sf"/>
</dbReference>
<evidence type="ECO:0000259" key="2">
    <source>
        <dbReference type="PROSITE" id="PS50994"/>
    </source>
</evidence>
<keyword evidence="4" id="KW-1185">Reference proteome</keyword>
<dbReference type="InterPro" id="IPR001584">
    <property type="entry name" value="Integrase_cat-core"/>
</dbReference>
<dbReference type="PROSITE" id="PS50994">
    <property type="entry name" value="INTEGRASE"/>
    <property type="match status" value="1"/>
</dbReference>
<dbReference type="InterPro" id="IPR039537">
    <property type="entry name" value="Retrotran_Ty1/copia-like"/>
</dbReference>
<feature type="compositionally biased region" description="Acidic residues" evidence="1">
    <location>
        <begin position="17"/>
        <end position="41"/>
    </location>
</feature>
<dbReference type="EMBL" id="PKPP01001453">
    <property type="protein sequence ID" value="PWA82612.1"/>
    <property type="molecule type" value="Genomic_DNA"/>
</dbReference>
<dbReference type="SUPFAM" id="SSF53098">
    <property type="entry name" value="Ribonuclease H-like"/>
    <property type="match status" value="1"/>
</dbReference>
<evidence type="ECO:0000313" key="3">
    <source>
        <dbReference type="EMBL" id="PWA82612.1"/>
    </source>
</evidence>
<dbReference type="GO" id="GO:0003676">
    <property type="term" value="F:nucleic acid binding"/>
    <property type="evidence" value="ECO:0007669"/>
    <property type="project" value="InterPro"/>
</dbReference>
<accession>A0A2U1PA29</accession>
<feature type="compositionally biased region" description="Basic and acidic residues" evidence="1">
    <location>
        <begin position="42"/>
        <end position="52"/>
    </location>
</feature>
<comment type="caution">
    <text evidence="3">The sequence shown here is derived from an EMBL/GenBank/DDBJ whole genome shotgun (WGS) entry which is preliminary data.</text>
</comment>
<protein>
    <submittedName>
        <fullName evidence="3">Ribonuclease H-like domain-containing protein</fullName>
    </submittedName>
</protein>
<dbReference type="OrthoDB" id="1751476at2759"/>
<proteinExistence type="predicted"/>
<dbReference type="Proteomes" id="UP000245207">
    <property type="component" value="Unassembled WGS sequence"/>
</dbReference>
<dbReference type="PANTHER" id="PTHR42648">
    <property type="entry name" value="TRANSPOSASE, PUTATIVE-RELATED"/>
    <property type="match status" value="1"/>
</dbReference>
<reference evidence="3 4" key="1">
    <citation type="journal article" date="2018" name="Mol. Plant">
        <title>The genome of Artemisia annua provides insight into the evolution of Asteraceae family and artemisinin biosynthesis.</title>
        <authorList>
            <person name="Shen Q."/>
            <person name="Zhang L."/>
            <person name="Liao Z."/>
            <person name="Wang S."/>
            <person name="Yan T."/>
            <person name="Shi P."/>
            <person name="Liu M."/>
            <person name="Fu X."/>
            <person name="Pan Q."/>
            <person name="Wang Y."/>
            <person name="Lv Z."/>
            <person name="Lu X."/>
            <person name="Zhang F."/>
            <person name="Jiang W."/>
            <person name="Ma Y."/>
            <person name="Chen M."/>
            <person name="Hao X."/>
            <person name="Li L."/>
            <person name="Tang Y."/>
            <person name="Lv G."/>
            <person name="Zhou Y."/>
            <person name="Sun X."/>
            <person name="Brodelius P.E."/>
            <person name="Rose J.K.C."/>
            <person name="Tang K."/>
        </authorList>
    </citation>
    <scope>NUCLEOTIDE SEQUENCE [LARGE SCALE GENOMIC DNA]</scope>
    <source>
        <strain evidence="4">cv. Huhao1</strain>
        <tissue evidence="3">Leaf</tissue>
    </source>
</reference>
<feature type="domain" description="Integrase catalytic" evidence="2">
    <location>
        <begin position="45"/>
        <end position="141"/>
    </location>
</feature>
<name>A0A2U1PA29_ARTAN</name>
<gene>
    <name evidence="3" type="ORF">CTI12_AA174020</name>
</gene>
<evidence type="ECO:0000313" key="4">
    <source>
        <dbReference type="Proteomes" id="UP000245207"/>
    </source>
</evidence>
<dbReference type="AlphaFoldDB" id="A0A2U1PA29"/>
<dbReference type="STRING" id="35608.A0A2U1PA29"/>
<sequence length="153" mass="16842">MVTCEDGGAERRKDGDGDGDGDGDEDGDVLDLMDDDGNEGDENLKQIRTDNGTEFRNQDLECFCDEKGISQNFSSPYTPEQNGVAERKNRTLIEAARTMLNGSVLSKHFRTEAMMNERPLTNTPTAKKAKLEPMGIKEGLILNPEALCLDVDL</sequence>
<feature type="region of interest" description="Disordered" evidence="1">
    <location>
        <begin position="1"/>
        <end position="52"/>
    </location>
</feature>
<evidence type="ECO:0000256" key="1">
    <source>
        <dbReference type="SAM" id="MobiDB-lite"/>
    </source>
</evidence>
<organism evidence="3 4">
    <name type="scientific">Artemisia annua</name>
    <name type="common">Sweet wormwood</name>
    <dbReference type="NCBI Taxonomy" id="35608"/>
    <lineage>
        <taxon>Eukaryota</taxon>
        <taxon>Viridiplantae</taxon>
        <taxon>Streptophyta</taxon>
        <taxon>Embryophyta</taxon>
        <taxon>Tracheophyta</taxon>
        <taxon>Spermatophyta</taxon>
        <taxon>Magnoliopsida</taxon>
        <taxon>eudicotyledons</taxon>
        <taxon>Gunneridae</taxon>
        <taxon>Pentapetalae</taxon>
        <taxon>asterids</taxon>
        <taxon>campanulids</taxon>
        <taxon>Asterales</taxon>
        <taxon>Asteraceae</taxon>
        <taxon>Asteroideae</taxon>
        <taxon>Anthemideae</taxon>
        <taxon>Artemisiinae</taxon>
        <taxon>Artemisia</taxon>
    </lineage>
</organism>
<dbReference type="InterPro" id="IPR036397">
    <property type="entry name" value="RNaseH_sf"/>
</dbReference>
<dbReference type="PANTHER" id="PTHR42648:SF32">
    <property type="entry name" value="RIBONUCLEASE H-LIKE DOMAIN, GAG-PRE-INTEGRASE DOMAIN PROTEIN-RELATED"/>
    <property type="match status" value="1"/>
</dbReference>